<dbReference type="Proteomes" id="UP000199392">
    <property type="component" value="Unassembled WGS sequence"/>
</dbReference>
<reference evidence="3" key="1">
    <citation type="submission" date="2016-10" db="EMBL/GenBank/DDBJ databases">
        <authorList>
            <person name="Varghese N."/>
            <person name="Submissions S."/>
        </authorList>
    </citation>
    <scope>NUCLEOTIDE SEQUENCE [LARGE SCALE GENOMIC DNA]</scope>
    <source>
        <strain evidence="3">DSM 26894</strain>
    </source>
</reference>
<dbReference type="EMBL" id="FOZW01000001">
    <property type="protein sequence ID" value="SFS33235.1"/>
    <property type="molecule type" value="Genomic_DNA"/>
</dbReference>
<evidence type="ECO:0008006" key="4">
    <source>
        <dbReference type="Google" id="ProtNLM"/>
    </source>
</evidence>
<dbReference type="RefSeq" id="WP_092426445.1">
    <property type="nucleotide sequence ID" value="NZ_FNCL01000008.1"/>
</dbReference>
<proteinExistence type="predicted"/>
<evidence type="ECO:0000313" key="3">
    <source>
        <dbReference type="Proteomes" id="UP000199392"/>
    </source>
</evidence>
<keyword evidence="3" id="KW-1185">Reference proteome</keyword>
<dbReference type="InterPro" id="IPR020349">
    <property type="entry name" value="Uncharacterised_14.7kDa"/>
</dbReference>
<dbReference type="Pfam" id="PF17267">
    <property type="entry name" value="DUF5333"/>
    <property type="match status" value="1"/>
</dbReference>
<name>A0A1I6NZH0_9RHOB</name>
<evidence type="ECO:0000313" key="2">
    <source>
        <dbReference type="EMBL" id="SFS33235.1"/>
    </source>
</evidence>
<dbReference type="AlphaFoldDB" id="A0A1I6NZH0"/>
<dbReference type="OrthoDB" id="7658992at2"/>
<organism evidence="2 3">
    <name type="scientific">Alloyangia pacifica</name>
    <dbReference type="NCBI Taxonomy" id="311180"/>
    <lineage>
        <taxon>Bacteria</taxon>
        <taxon>Pseudomonadati</taxon>
        <taxon>Pseudomonadota</taxon>
        <taxon>Alphaproteobacteria</taxon>
        <taxon>Rhodobacterales</taxon>
        <taxon>Roseobacteraceae</taxon>
        <taxon>Alloyangia</taxon>
    </lineage>
</organism>
<evidence type="ECO:0000256" key="1">
    <source>
        <dbReference type="SAM" id="SignalP"/>
    </source>
</evidence>
<gene>
    <name evidence="2" type="ORF">SAMN04488050_101201</name>
</gene>
<keyword evidence="1" id="KW-0732">Signal</keyword>
<feature type="chain" id="PRO_5011459593" description="DUF5333 domain-containing protein" evidence="1">
    <location>
        <begin position="25"/>
        <end position="137"/>
    </location>
</feature>
<feature type="signal peptide" evidence="1">
    <location>
        <begin position="1"/>
        <end position="24"/>
    </location>
</feature>
<protein>
    <recommendedName>
        <fullName evidence="4">DUF5333 domain-containing protein</fullName>
    </recommendedName>
</protein>
<dbReference type="STRING" id="311180.SAMN04488050_101201"/>
<accession>A0A1I6NZH0</accession>
<sequence length="137" mass="14662">MSKLRTTVLAATLGLAALPGAVMAKPPLGEVREIHDGLMAVGIADEIRNRCDNIGARMLTAMGYLNTLKNRARALGYSDEEIEDYVTSKAEKKKMRADGEAYLAARGVSAKDTAALCRVGREEIARGSAIGALLREK</sequence>